<dbReference type="InterPro" id="IPR036397">
    <property type="entry name" value="RNaseH_sf"/>
</dbReference>
<dbReference type="CDD" id="cd06222">
    <property type="entry name" value="RNase_H_like"/>
    <property type="match status" value="1"/>
</dbReference>
<evidence type="ECO:0000313" key="3">
    <source>
        <dbReference type="Proteomes" id="UP001280121"/>
    </source>
</evidence>
<evidence type="ECO:0000259" key="1">
    <source>
        <dbReference type="Pfam" id="PF13456"/>
    </source>
</evidence>
<accession>A0AAD9TDD6</accession>
<dbReference type="PANTHER" id="PTHR47074">
    <property type="entry name" value="BNAC02G40300D PROTEIN"/>
    <property type="match status" value="1"/>
</dbReference>
<dbReference type="Pfam" id="PF13456">
    <property type="entry name" value="RVT_3"/>
    <property type="match status" value="1"/>
</dbReference>
<feature type="domain" description="RNase H type-1" evidence="1">
    <location>
        <begin position="18"/>
        <end position="139"/>
    </location>
</feature>
<dbReference type="InterPro" id="IPR052929">
    <property type="entry name" value="RNase_H-like_EbsB-rel"/>
</dbReference>
<dbReference type="EMBL" id="JANJYI010000009">
    <property type="protein sequence ID" value="KAK2633982.1"/>
    <property type="molecule type" value="Genomic_DNA"/>
</dbReference>
<name>A0AAD9TDD6_9ROSI</name>
<dbReference type="InterPro" id="IPR002156">
    <property type="entry name" value="RNaseH_domain"/>
</dbReference>
<dbReference type="Gene3D" id="3.30.420.10">
    <property type="entry name" value="Ribonuclease H-like superfamily/Ribonuclease H"/>
    <property type="match status" value="1"/>
</dbReference>
<dbReference type="AlphaFoldDB" id="A0AAD9TDD6"/>
<dbReference type="PANTHER" id="PTHR47074:SF48">
    <property type="entry name" value="POLYNUCLEOTIDYL TRANSFERASE, RIBONUCLEASE H-LIKE SUPERFAMILY PROTEIN"/>
    <property type="match status" value="1"/>
</dbReference>
<dbReference type="InterPro" id="IPR044730">
    <property type="entry name" value="RNase_H-like_dom_plant"/>
</dbReference>
<organism evidence="2 3">
    <name type="scientific">Dipteronia dyeriana</name>
    <dbReference type="NCBI Taxonomy" id="168575"/>
    <lineage>
        <taxon>Eukaryota</taxon>
        <taxon>Viridiplantae</taxon>
        <taxon>Streptophyta</taxon>
        <taxon>Embryophyta</taxon>
        <taxon>Tracheophyta</taxon>
        <taxon>Spermatophyta</taxon>
        <taxon>Magnoliopsida</taxon>
        <taxon>eudicotyledons</taxon>
        <taxon>Gunneridae</taxon>
        <taxon>Pentapetalae</taxon>
        <taxon>rosids</taxon>
        <taxon>malvids</taxon>
        <taxon>Sapindales</taxon>
        <taxon>Sapindaceae</taxon>
        <taxon>Hippocastanoideae</taxon>
        <taxon>Acereae</taxon>
        <taxon>Dipteronia</taxon>
    </lineage>
</organism>
<gene>
    <name evidence="2" type="ORF">Ddye_028774</name>
</gene>
<proteinExistence type="predicted"/>
<dbReference type="GO" id="GO:0004523">
    <property type="term" value="F:RNA-DNA hybrid ribonuclease activity"/>
    <property type="evidence" value="ECO:0007669"/>
    <property type="project" value="InterPro"/>
</dbReference>
<evidence type="ECO:0000313" key="2">
    <source>
        <dbReference type="EMBL" id="KAK2633982.1"/>
    </source>
</evidence>
<protein>
    <recommendedName>
        <fullName evidence="1">RNase H type-1 domain-containing protein</fullName>
    </recommendedName>
</protein>
<dbReference type="GO" id="GO:0003676">
    <property type="term" value="F:nucleic acid binding"/>
    <property type="evidence" value="ECO:0007669"/>
    <property type="project" value="InterPro"/>
</dbReference>
<keyword evidence="3" id="KW-1185">Reference proteome</keyword>
<sequence>MPRCVTKWKPCPGTYKINTDATIDVVGNLVGFGIVIRDSEGAVIGSCIQQVLATYSPQVAELVGIYRGLLFAYESGVLNDVLESEAQLVVNWLNKGVSFLSEVGVILDDIYHLLGLLLSSSVCFVPRTANQVAHQLAKMDLSSSTGLYWIEDFPPCVRLLVASECSEPLVLVSC</sequence>
<dbReference type="InterPro" id="IPR012337">
    <property type="entry name" value="RNaseH-like_sf"/>
</dbReference>
<dbReference type="SUPFAM" id="SSF53098">
    <property type="entry name" value="Ribonuclease H-like"/>
    <property type="match status" value="1"/>
</dbReference>
<dbReference type="Proteomes" id="UP001280121">
    <property type="component" value="Unassembled WGS sequence"/>
</dbReference>
<reference evidence="2" key="1">
    <citation type="journal article" date="2023" name="Plant J.">
        <title>Genome sequences and population genomics provide insights into the demographic history, inbreeding, and mutation load of two 'living fossil' tree species of Dipteronia.</title>
        <authorList>
            <person name="Feng Y."/>
            <person name="Comes H.P."/>
            <person name="Chen J."/>
            <person name="Zhu S."/>
            <person name="Lu R."/>
            <person name="Zhang X."/>
            <person name="Li P."/>
            <person name="Qiu J."/>
            <person name="Olsen K.M."/>
            <person name="Qiu Y."/>
        </authorList>
    </citation>
    <scope>NUCLEOTIDE SEQUENCE</scope>
    <source>
        <strain evidence="2">KIB01</strain>
    </source>
</reference>
<comment type="caution">
    <text evidence="2">The sequence shown here is derived from an EMBL/GenBank/DDBJ whole genome shotgun (WGS) entry which is preliminary data.</text>
</comment>